<dbReference type="WBParaSite" id="L893_g8130.t1">
    <property type="protein sequence ID" value="L893_g8130.t1"/>
    <property type="gene ID" value="L893_g8130"/>
</dbReference>
<organism evidence="1 2">
    <name type="scientific">Steinernema glaseri</name>
    <dbReference type="NCBI Taxonomy" id="37863"/>
    <lineage>
        <taxon>Eukaryota</taxon>
        <taxon>Metazoa</taxon>
        <taxon>Ecdysozoa</taxon>
        <taxon>Nematoda</taxon>
        <taxon>Chromadorea</taxon>
        <taxon>Rhabditida</taxon>
        <taxon>Tylenchina</taxon>
        <taxon>Panagrolaimomorpha</taxon>
        <taxon>Strongyloidoidea</taxon>
        <taxon>Steinernematidae</taxon>
        <taxon>Steinernema</taxon>
    </lineage>
</organism>
<name>A0A1I8APJ9_9BILA</name>
<sequence length="73" mass="8224">MDGVPYAFCEAVCAILLKNLFPTVGELSGHYGDLVRRTYPNMANYVVSVEDGVEKPEYLRYVSTNLKLHTPEE</sequence>
<evidence type="ECO:0000313" key="1">
    <source>
        <dbReference type="Proteomes" id="UP000095287"/>
    </source>
</evidence>
<accession>A0A1I8APJ9</accession>
<keyword evidence="1" id="KW-1185">Reference proteome</keyword>
<protein>
    <submittedName>
        <fullName evidence="2">Glutathione S-transferase</fullName>
    </submittedName>
</protein>
<evidence type="ECO:0000313" key="2">
    <source>
        <dbReference type="WBParaSite" id="L893_g8130.t1"/>
    </source>
</evidence>
<reference evidence="2" key="1">
    <citation type="submission" date="2016-11" db="UniProtKB">
        <authorList>
            <consortium name="WormBaseParasite"/>
        </authorList>
    </citation>
    <scope>IDENTIFICATION</scope>
</reference>
<dbReference type="AlphaFoldDB" id="A0A1I8APJ9"/>
<dbReference type="Proteomes" id="UP000095287">
    <property type="component" value="Unplaced"/>
</dbReference>
<proteinExistence type="predicted"/>